<comment type="caution">
    <text evidence="1">The sequence shown here is derived from an EMBL/GenBank/DDBJ whole genome shotgun (WGS) entry which is preliminary data.</text>
</comment>
<reference evidence="1 2" key="2">
    <citation type="submission" date="2020-06" db="EMBL/GenBank/DDBJ databases">
        <title>Ramlibacter rhizophilus sp. nov., isolated from rhizosphere soil of national flower Mugunghwa from South Korea.</title>
        <authorList>
            <person name="Zheng-Fei Y."/>
            <person name="Huan T."/>
        </authorList>
    </citation>
    <scope>NUCLEOTIDE SEQUENCE [LARGE SCALE GENOMIC DNA]</scope>
    <source>
        <strain evidence="1 2">B156</strain>
    </source>
</reference>
<dbReference type="RefSeq" id="WP_171558558.1">
    <property type="nucleotide sequence ID" value="NZ_JABFCS010000001.1"/>
</dbReference>
<protein>
    <submittedName>
        <fullName evidence="1">Uncharacterized protein</fullName>
    </submittedName>
</protein>
<accession>A0A849KNN6</accession>
<evidence type="ECO:0000313" key="2">
    <source>
        <dbReference type="Proteomes" id="UP000552954"/>
    </source>
</evidence>
<dbReference type="EMBL" id="JABFCS010000001">
    <property type="protein sequence ID" value="NNU43389.1"/>
    <property type="molecule type" value="Genomic_DNA"/>
</dbReference>
<keyword evidence="2" id="KW-1185">Reference proteome</keyword>
<name>A0A849KNN6_9BURK</name>
<sequence length="145" mass="15778">MAVSVREYLPAMGNGKFALILAVLISVGVAAWPSVTQKSVVQGVTVAVTPGNLGEDASIWDFAVAFDSQGRRLDDEVLDSVVLVADGRRIKPLAWEGEKAGGRHRAGILKFIAIQPRPKEMQLQMTRNGEAKPRVFRFVFGDWSA</sequence>
<organism evidence="1 2">
    <name type="scientific">Ramlibacter montanisoli</name>
    <dbReference type="NCBI Taxonomy" id="2732512"/>
    <lineage>
        <taxon>Bacteria</taxon>
        <taxon>Pseudomonadati</taxon>
        <taxon>Pseudomonadota</taxon>
        <taxon>Betaproteobacteria</taxon>
        <taxon>Burkholderiales</taxon>
        <taxon>Comamonadaceae</taxon>
        <taxon>Ramlibacter</taxon>
    </lineage>
</organism>
<reference evidence="1 2" key="1">
    <citation type="submission" date="2020-05" db="EMBL/GenBank/DDBJ databases">
        <authorList>
            <person name="Khan S.A."/>
            <person name="Jeon C.O."/>
            <person name="Chun B.H."/>
        </authorList>
    </citation>
    <scope>NUCLEOTIDE SEQUENCE [LARGE SCALE GENOMIC DNA]</scope>
    <source>
        <strain evidence="1 2">B156</strain>
    </source>
</reference>
<gene>
    <name evidence="1" type="ORF">HK415_09820</name>
</gene>
<dbReference type="AlphaFoldDB" id="A0A849KNN6"/>
<dbReference type="Proteomes" id="UP000552954">
    <property type="component" value="Unassembled WGS sequence"/>
</dbReference>
<evidence type="ECO:0000313" key="1">
    <source>
        <dbReference type="EMBL" id="NNU43389.1"/>
    </source>
</evidence>
<proteinExistence type="predicted"/>